<dbReference type="PANTHER" id="PTHR32234">
    <property type="entry name" value="THIOL:DISULFIDE INTERCHANGE PROTEIN DSBD"/>
    <property type="match status" value="1"/>
</dbReference>
<evidence type="ECO:0000313" key="8">
    <source>
        <dbReference type="EMBL" id="CDK30332.1"/>
    </source>
</evidence>
<evidence type="ECO:0000256" key="1">
    <source>
        <dbReference type="ARBA" id="ARBA00004141"/>
    </source>
</evidence>
<reference evidence="8 9" key="1">
    <citation type="journal article" date="2015" name="Biol. Direct">
        <title>Babela massiliensis, a representative of a widespread bacterial phylum with unusual adaptations to parasitism in amoebae.</title>
        <authorList>
            <person name="Pagnier I."/>
            <person name="Yutin N."/>
            <person name="Croce O."/>
            <person name="Makarova K.S."/>
            <person name="Wolf Y.I."/>
            <person name="Benamar S."/>
            <person name="Raoult D."/>
            <person name="Koonin E.V."/>
            <person name="La Scola B."/>
        </authorList>
    </citation>
    <scope>NUCLEOTIDE SEQUENCE [LARGE SCALE GENOMIC DNA]</scope>
    <source>
        <strain evidence="9">BABL1</strain>
    </source>
</reference>
<keyword evidence="4 5" id="KW-0472">Membrane</keyword>
<feature type="transmembrane region" description="Helical" evidence="5">
    <location>
        <begin position="129"/>
        <end position="153"/>
    </location>
</feature>
<dbReference type="InterPro" id="IPR003834">
    <property type="entry name" value="Cyt_c_assmbl_TM_dom"/>
</dbReference>
<accession>V6DFG1</accession>
<dbReference type="GO" id="GO:0045454">
    <property type="term" value="P:cell redox homeostasis"/>
    <property type="evidence" value="ECO:0007669"/>
    <property type="project" value="TreeGrafter"/>
</dbReference>
<feature type="signal peptide" evidence="6">
    <location>
        <begin position="1"/>
        <end position="21"/>
    </location>
</feature>
<organism evidence="8 9">
    <name type="scientific">Candidatus Babela massiliensis</name>
    <dbReference type="NCBI Taxonomy" id="673862"/>
    <lineage>
        <taxon>Bacteria</taxon>
        <taxon>Candidatus Babelota</taxon>
        <taxon>Candidatus Babeliae</taxon>
        <taxon>Candidatus Babeliales</taxon>
        <taxon>Candidatus Babeliaceae</taxon>
        <taxon>Candidatus Babela</taxon>
    </lineage>
</organism>
<dbReference type="AlphaFoldDB" id="V6DFG1"/>
<evidence type="ECO:0000313" key="9">
    <source>
        <dbReference type="Proteomes" id="UP000018769"/>
    </source>
</evidence>
<sequence length="495" mass="54631">MLYLFKLTISLLLLFSQSTYAQENTVNNQVKEQQVSLSNLDKEPTCAIQEPSLNSGFIQNLINFTTSTFQNIKDQVSSLFSKAGSIWMRFFAAFLLGLLLSLTPCIYPMIPITVGILQINQSSSAIRSFLIAASYTLGISLTFAIFGFIASIGGCIFGELQGSPWTIIPLALLLIYFGLSMLDFYEIKIPRFLQPKSVGVKQGSFLSAFIFGSVSGTVASPCLSPGLLLILNYVSSLSSSSGILGYLEGFLLLFVFGIGSSLPLLIIGTFSSSSKLMPRAGLWMVEIKKLIGIMLIGMAFYHLSHLGKILPWPILVVIISISFIMLGIYYILDVKSYDSSSIKIYKRAIGTLLILGSVIFGINSYKSIKNSKTVQDIENIWLNDFDQAVEKAKQENKLIFIDLGSSYCGACKSIDSTIFVNPSVIKALKDQYISLKINYDIEEESFSKIKQLYGPIKGFPTYIIANYNNQLIKKMGAELGDLTIEQVIELLIKSK</sequence>
<feature type="transmembrane region" description="Helical" evidence="5">
    <location>
        <begin position="250"/>
        <end position="270"/>
    </location>
</feature>
<feature type="domain" description="Cytochrome C biogenesis protein transmembrane" evidence="7">
    <location>
        <begin position="87"/>
        <end position="305"/>
    </location>
</feature>
<dbReference type="PANTHER" id="PTHR32234:SF0">
    <property type="entry name" value="THIOL:DISULFIDE INTERCHANGE PROTEIN DSBD"/>
    <property type="match status" value="1"/>
</dbReference>
<proteinExistence type="predicted"/>
<dbReference type="Proteomes" id="UP000018769">
    <property type="component" value="Chromosome I"/>
</dbReference>
<evidence type="ECO:0000256" key="4">
    <source>
        <dbReference type="ARBA" id="ARBA00023136"/>
    </source>
</evidence>
<dbReference type="OrthoDB" id="9811036at2"/>
<keyword evidence="6" id="KW-0732">Signal</keyword>
<evidence type="ECO:0000259" key="7">
    <source>
        <dbReference type="Pfam" id="PF02683"/>
    </source>
</evidence>
<feature type="transmembrane region" description="Helical" evidence="5">
    <location>
        <begin position="165"/>
        <end position="185"/>
    </location>
</feature>
<evidence type="ECO:0000256" key="2">
    <source>
        <dbReference type="ARBA" id="ARBA00022692"/>
    </source>
</evidence>
<dbReference type="SUPFAM" id="SSF52833">
    <property type="entry name" value="Thioredoxin-like"/>
    <property type="match status" value="1"/>
</dbReference>
<dbReference type="Pfam" id="PF13899">
    <property type="entry name" value="Thioredoxin_7"/>
    <property type="match status" value="1"/>
</dbReference>
<evidence type="ECO:0000256" key="3">
    <source>
        <dbReference type="ARBA" id="ARBA00022989"/>
    </source>
</evidence>
<dbReference type="InterPro" id="IPR036249">
    <property type="entry name" value="Thioredoxin-like_sf"/>
</dbReference>
<dbReference type="GO" id="GO:0016020">
    <property type="term" value="C:membrane"/>
    <property type="evidence" value="ECO:0007669"/>
    <property type="project" value="UniProtKB-SubCell"/>
</dbReference>
<dbReference type="Pfam" id="PF02683">
    <property type="entry name" value="DsbD_TM"/>
    <property type="match status" value="1"/>
</dbReference>
<dbReference type="STRING" id="673862.BABL1_gene_686"/>
<feature type="transmembrane region" description="Helical" evidence="5">
    <location>
        <begin position="344"/>
        <end position="365"/>
    </location>
</feature>
<dbReference type="HOGENOM" id="CLU_014657_3_1_7"/>
<name>V6DFG1_9BACT</name>
<keyword evidence="2 5" id="KW-0812">Transmembrane</keyword>
<keyword evidence="3 5" id="KW-1133">Transmembrane helix</keyword>
<dbReference type="GO" id="GO:0015035">
    <property type="term" value="F:protein-disulfide reductase activity"/>
    <property type="evidence" value="ECO:0007669"/>
    <property type="project" value="TreeGrafter"/>
</dbReference>
<dbReference type="KEGG" id="dpb:BABL1_gene_686"/>
<dbReference type="eggNOG" id="COG4232">
    <property type="taxonomic scope" value="Bacteria"/>
</dbReference>
<keyword evidence="9" id="KW-1185">Reference proteome</keyword>
<feature type="chain" id="PRO_5004744524" evidence="6">
    <location>
        <begin position="22"/>
        <end position="495"/>
    </location>
</feature>
<feature type="transmembrane region" description="Helical" evidence="5">
    <location>
        <begin position="282"/>
        <end position="303"/>
    </location>
</feature>
<dbReference type="Gene3D" id="3.40.30.10">
    <property type="entry name" value="Glutaredoxin"/>
    <property type="match status" value="1"/>
</dbReference>
<protein>
    <submittedName>
        <fullName evidence="8">Thiol:disulfide interchange protein DsbD</fullName>
    </submittedName>
</protein>
<dbReference type="GO" id="GO:0017004">
    <property type="term" value="P:cytochrome complex assembly"/>
    <property type="evidence" value="ECO:0007669"/>
    <property type="project" value="InterPro"/>
</dbReference>
<gene>
    <name evidence="8" type="primary">dsbD</name>
    <name evidence="8" type="ORF">BABL1_gene_686</name>
</gene>
<feature type="transmembrane region" description="Helical" evidence="5">
    <location>
        <begin position="86"/>
        <end position="117"/>
    </location>
</feature>
<evidence type="ECO:0000256" key="6">
    <source>
        <dbReference type="SAM" id="SignalP"/>
    </source>
</evidence>
<comment type="subcellular location">
    <subcellularLocation>
        <location evidence="1">Membrane</location>
        <topology evidence="1">Multi-pass membrane protein</topology>
    </subcellularLocation>
</comment>
<dbReference type="RefSeq" id="WP_023791300.1">
    <property type="nucleotide sequence ID" value="NC_023003.1"/>
</dbReference>
<feature type="transmembrane region" description="Helical" evidence="5">
    <location>
        <begin position="205"/>
        <end position="230"/>
    </location>
</feature>
<feature type="transmembrane region" description="Helical" evidence="5">
    <location>
        <begin position="309"/>
        <end position="332"/>
    </location>
</feature>
<evidence type="ECO:0000256" key="5">
    <source>
        <dbReference type="SAM" id="Phobius"/>
    </source>
</evidence>
<dbReference type="EMBL" id="HG793133">
    <property type="protein sequence ID" value="CDK30332.1"/>
    <property type="molecule type" value="Genomic_DNA"/>
</dbReference>